<dbReference type="Pfam" id="PF02922">
    <property type="entry name" value="CBM_48"/>
    <property type="match status" value="1"/>
</dbReference>
<dbReference type="InterPro" id="IPR017853">
    <property type="entry name" value="GH"/>
</dbReference>
<dbReference type="Proteomes" id="UP000469292">
    <property type="component" value="Unassembled WGS sequence"/>
</dbReference>
<proteinExistence type="inferred from homology"/>
<dbReference type="Gene3D" id="3.20.20.80">
    <property type="entry name" value="Glycosidases"/>
    <property type="match status" value="1"/>
</dbReference>
<accession>A0A6I5MYA3</accession>
<reference evidence="3 4" key="1">
    <citation type="submission" date="2019-09" db="EMBL/GenBank/DDBJ databases">
        <title>Phylogenetic characterization of a novel taxon of the genus Bifidobacterium: Bifidobacterium choloepi sp. nov.</title>
        <authorList>
            <person name="Modesto M."/>
            <person name="Satti M."/>
        </authorList>
    </citation>
    <scope>NUCLEOTIDE SEQUENCE [LARGE SCALE GENOMIC DNA]</scope>
    <source>
        <strain evidence="3 4">BRDM6</strain>
    </source>
</reference>
<evidence type="ECO:0000256" key="1">
    <source>
        <dbReference type="ARBA" id="ARBA00008061"/>
    </source>
</evidence>
<evidence type="ECO:0000259" key="2">
    <source>
        <dbReference type="SMART" id="SM00642"/>
    </source>
</evidence>
<dbReference type="EMBL" id="VYSG01000001">
    <property type="protein sequence ID" value="NEG69257.1"/>
    <property type="molecule type" value="Genomic_DNA"/>
</dbReference>
<protein>
    <recommendedName>
        <fullName evidence="2">Glycosyl hydrolase family 13 catalytic domain-containing protein</fullName>
    </recommendedName>
</protein>
<dbReference type="Pfam" id="PF00128">
    <property type="entry name" value="Alpha-amylase"/>
    <property type="match status" value="1"/>
</dbReference>
<keyword evidence="4" id="KW-1185">Reference proteome</keyword>
<dbReference type="InterPro" id="IPR006047">
    <property type="entry name" value="GH13_cat_dom"/>
</dbReference>
<dbReference type="GO" id="GO:0005975">
    <property type="term" value="P:carbohydrate metabolic process"/>
    <property type="evidence" value="ECO:0007669"/>
    <property type="project" value="InterPro"/>
</dbReference>
<dbReference type="InterPro" id="IPR004193">
    <property type="entry name" value="Glyco_hydro_13_N"/>
</dbReference>
<dbReference type="InterPro" id="IPR013783">
    <property type="entry name" value="Ig-like_fold"/>
</dbReference>
<evidence type="ECO:0000313" key="3">
    <source>
        <dbReference type="EMBL" id="NEG69257.1"/>
    </source>
</evidence>
<comment type="caution">
    <text evidence="3">The sequence shown here is derived from an EMBL/GenBank/DDBJ whole genome shotgun (WGS) entry which is preliminary data.</text>
</comment>
<dbReference type="SMART" id="SM00642">
    <property type="entry name" value="Aamy"/>
    <property type="match status" value="1"/>
</dbReference>
<evidence type="ECO:0000313" key="4">
    <source>
        <dbReference type="Proteomes" id="UP000469292"/>
    </source>
</evidence>
<dbReference type="CDD" id="cd11341">
    <property type="entry name" value="AmyAc_Pullulanase_LD-like"/>
    <property type="match status" value="1"/>
</dbReference>
<dbReference type="PANTHER" id="PTHR43002">
    <property type="entry name" value="GLYCOGEN DEBRANCHING ENZYME"/>
    <property type="match status" value="1"/>
</dbReference>
<dbReference type="CDD" id="cd02860">
    <property type="entry name" value="E_set_Pullulanase"/>
    <property type="match status" value="1"/>
</dbReference>
<name>A0A6I5MYA3_9BIFI</name>
<dbReference type="SUPFAM" id="SSF81296">
    <property type="entry name" value="E set domains"/>
    <property type="match status" value="1"/>
</dbReference>
<dbReference type="Gene3D" id="2.60.40.10">
    <property type="entry name" value="Immunoglobulins"/>
    <property type="match status" value="1"/>
</dbReference>
<dbReference type="AlphaFoldDB" id="A0A6I5MYA3"/>
<dbReference type="InterPro" id="IPR014756">
    <property type="entry name" value="Ig_E-set"/>
</dbReference>
<gene>
    <name evidence="3" type="ORF">F6S87_01165</name>
</gene>
<dbReference type="GO" id="GO:0004553">
    <property type="term" value="F:hydrolase activity, hydrolyzing O-glycosyl compounds"/>
    <property type="evidence" value="ECO:0007669"/>
    <property type="project" value="InterPro"/>
</dbReference>
<dbReference type="SUPFAM" id="SSF51445">
    <property type="entry name" value="(Trans)glycosidases"/>
    <property type="match status" value="1"/>
</dbReference>
<organism evidence="3 4">
    <name type="scientific">Bifidobacterium choloepi</name>
    <dbReference type="NCBI Taxonomy" id="2614131"/>
    <lineage>
        <taxon>Bacteria</taxon>
        <taxon>Bacillati</taxon>
        <taxon>Actinomycetota</taxon>
        <taxon>Actinomycetes</taxon>
        <taxon>Bifidobacteriales</taxon>
        <taxon>Bifidobacteriaceae</taxon>
        <taxon>Bifidobacterium</taxon>
    </lineage>
</organism>
<comment type="similarity">
    <text evidence="1">Belongs to the glycosyl hydrolase 13 family.</text>
</comment>
<feature type="domain" description="Glycosyl hydrolase family 13 catalytic" evidence="2">
    <location>
        <begin position="160"/>
        <end position="591"/>
    </location>
</feature>
<sequence>MTPAQAAAIDAEYRYDGDDLGAVWGPGSTTFKVWAPTASEVDLVVFDDDRDPHARESSRIPMSRLTLGDEIADGVAGVNAQTAMKSGVWTVTVDGNCADVAYVYRLTFPDGTVNDSPDPYATATVANGRRSVVLSDEQRSIGDFPRMAPFGDPTTAVVAETHIRDFTKSPTSGVPAALRGTYLGVVEPGTTSAAGQPTGLDYLKRLGITHLQIQPMFDFASVDETAPLTDDNYNWGYDPENYNVPEGSFSTDVADPAVRIRELKTMVKGLHDAGLRVIMDVVYNHVFDAVRSPLGLTVPGYYFRADDDGVATNDSECGNDTASERAMMRKYIVDSVTYWAREYRLDGFRFDLMGLHDVGTMQAVRRALDDIDPGILIVGEGWDMCSVLPKSEMAIQMNAAELTDPSHVVGAASPVAGGESPSAGVGQAPSVAFFNDSIRDGLKGHVFYADELGYVSGEPGLEPLILHNMLGSGTAMLGSAGESDADYALPGQVVNYCEIHDNFTLYDKLEASVPSDDEETRVRRAMLADAAVFLAEGVAEMQVGQEFLRTKGGDDNSYRSGDSVNALDWDRQDRQPYMQATDYVRGLVALRRAVPAFRLATYAEIAKAATVLQAADGVVAYTVADPSDGAVYLVALNANDGKDTDKDTDAKVAADTRATGKTAVAKTVADDNALAAANADGSVDLTLPATGEWTVLVAGGHVADVDGQPLGAATGTVHVAPLDAVVLRH</sequence>